<proteinExistence type="predicted"/>
<organism evidence="2 3">
    <name type="scientific">Gracilibacillus ureilyticus</name>
    <dbReference type="NCBI Taxonomy" id="531814"/>
    <lineage>
        <taxon>Bacteria</taxon>
        <taxon>Bacillati</taxon>
        <taxon>Bacillota</taxon>
        <taxon>Bacilli</taxon>
        <taxon>Bacillales</taxon>
        <taxon>Bacillaceae</taxon>
        <taxon>Gracilibacillus</taxon>
    </lineage>
</organism>
<keyword evidence="1" id="KW-0812">Transmembrane</keyword>
<feature type="transmembrane region" description="Helical" evidence="1">
    <location>
        <begin position="29"/>
        <end position="46"/>
    </location>
</feature>
<keyword evidence="1" id="KW-1133">Transmembrane helix</keyword>
<reference evidence="2 3" key="1">
    <citation type="submission" date="2016-10" db="EMBL/GenBank/DDBJ databases">
        <authorList>
            <person name="de Groot N.N."/>
        </authorList>
    </citation>
    <scope>NUCLEOTIDE SEQUENCE [LARGE SCALE GENOMIC DNA]</scope>
    <source>
        <strain evidence="2 3">CGMCC 1.7727</strain>
    </source>
</reference>
<keyword evidence="3" id="KW-1185">Reference proteome</keyword>
<dbReference type="Proteomes" id="UP000199687">
    <property type="component" value="Unassembled WGS sequence"/>
</dbReference>
<evidence type="ECO:0000313" key="3">
    <source>
        <dbReference type="Proteomes" id="UP000199687"/>
    </source>
</evidence>
<sequence length="85" mass="9904">MAFSMSFFISFILVSINQGYDHRFVVTWLRTWSQAFVCAFFGAYFFPKVIHLIMGKINFTEKPQIIKHDSDKSNMNTTATKKVNL</sequence>
<dbReference type="EMBL" id="FOGL01000013">
    <property type="protein sequence ID" value="SER93154.1"/>
    <property type="molecule type" value="Genomic_DNA"/>
</dbReference>
<dbReference type="InterPro" id="IPR021529">
    <property type="entry name" value="DUF2798"/>
</dbReference>
<evidence type="ECO:0008006" key="4">
    <source>
        <dbReference type="Google" id="ProtNLM"/>
    </source>
</evidence>
<evidence type="ECO:0000256" key="1">
    <source>
        <dbReference type="SAM" id="Phobius"/>
    </source>
</evidence>
<name>A0A1H9T878_9BACI</name>
<protein>
    <recommendedName>
        <fullName evidence="4">DUF2798 domain-containing protein</fullName>
    </recommendedName>
</protein>
<accession>A0A1H9T878</accession>
<dbReference type="AlphaFoldDB" id="A0A1H9T878"/>
<keyword evidence="1" id="KW-0472">Membrane</keyword>
<dbReference type="Pfam" id="PF11391">
    <property type="entry name" value="DUF2798"/>
    <property type="match status" value="1"/>
</dbReference>
<gene>
    <name evidence="2" type="ORF">SAMN04487944_11322</name>
</gene>
<evidence type="ECO:0000313" key="2">
    <source>
        <dbReference type="EMBL" id="SER93154.1"/>
    </source>
</evidence>